<feature type="repeat" description="TPR" evidence="3">
    <location>
        <begin position="486"/>
        <end position="519"/>
    </location>
</feature>
<dbReference type="PROSITE" id="PS50005">
    <property type="entry name" value="TPR"/>
    <property type="match status" value="2"/>
</dbReference>
<dbReference type="SMART" id="SM00028">
    <property type="entry name" value="TPR"/>
    <property type="match status" value="3"/>
</dbReference>
<dbReference type="PANTHER" id="PTHR44227">
    <property type="match status" value="1"/>
</dbReference>
<evidence type="ECO:0000256" key="3">
    <source>
        <dbReference type="PROSITE-ProRule" id="PRU00339"/>
    </source>
</evidence>
<reference evidence="5 6" key="1">
    <citation type="journal article" date="2016" name="Nat. Commun.">
        <title>Thousands of microbial genomes shed light on interconnected biogeochemical processes in an aquifer system.</title>
        <authorList>
            <person name="Anantharaman K."/>
            <person name="Brown C.T."/>
            <person name="Hug L.A."/>
            <person name="Sharon I."/>
            <person name="Castelle C.J."/>
            <person name="Probst A.J."/>
            <person name="Thomas B.C."/>
            <person name="Singh A."/>
            <person name="Wilkins M.J."/>
            <person name="Karaoz U."/>
            <person name="Brodie E.L."/>
            <person name="Williams K.H."/>
            <person name="Hubbard S.S."/>
            <person name="Banfield J.F."/>
        </authorList>
    </citation>
    <scope>NUCLEOTIDE SEQUENCE [LARGE SCALE GENOMIC DNA]</scope>
</reference>
<accession>A0A1F8FJ58</accession>
<gene>
    <name evidence="5" type="ORF">A3J47_01335</name>
</gene>
<feature type="transmembrane region" description="Helical" evidence="4">
    <location>
        <begin position="293"/>
        <end position="313"/>
    </location>
</feature>
<feature type="transmembrane region" description="Helical" evidence="4">
    <location>
        <begin position="118"/>
        <end position="134"/>
    </location>
</feature>
<organism evidence="5 6">
    <name type="scientific">Candidatus Yanofskybacteria bacterium RIFCSPHIGHO2_02_FULL_43_22</name>
    <dbReference type="NCBI Taxonomy" id="1802681"/>
    <lineage>
        <taxon>Bacteria</taxon>
        <taxon>Candidatus Yanofskyibacteriota</taxon>
    </lineage>
</organism>
<dbReference type="EMBL" id="MGJV01000045">
    <property type="protein sequence ID" value="OGN13115.1"/>
    <property type="molecule type" value="Genomic_DNA"/>
</dbReference>
<name>A0A1F8FJ58_9BACT</name>
<evidence type="ECO:0000256" key="4">
    <source>
        <dbReference type="SAM" id="Phobius"/>
    </source>
</evidence>
<dbReference type="AlphaFoldDB" id="A0A1F8FJ58"/>
<dbReference type="Proteomes" id="UP000176581">
    <property type="component" value="Unassembled WGS sequence"/>
</dbReference>
<feature type="transmembrane region" description="Helical" evidence="4">
    <location>
        <begin position="172"/>
        <end position="194"/>
    </location>
</feature>
<feature type="repeat" description="TPR" evidence="3">
    <location>
        <begin position="452"/>
        <end position="485"/>
    </location>
</feature>
<proteinExistence type="predicted"/>
<sequence>MVRSNDLILAAVWALVLSFALFGNGIGGNFVFDDTIVIVGNPFIDGQLGEFGKIFITPYFAYQPRPGLYRPLTIASYSVNAFLFGFSPVSFHIINILLHALTSFLTFILLYRLSASRIAAYAGFLFFMFLPIHTEAVTSIVGRAEILSLLFVIGSLLFVLKQRYVFASTLFFFGLLSKEMAVAFLPIFLFLELFGSRSPASGWRPGFQKVVKKIYYFIPPVIFYAVLRYIALGEHFLKNDATAVYNPIKFAPFFSGLWTSFKVFYLYIANTFFPLNLSSDYSFGQIPLVKNPFASFEAMMGIAIFCLIALLFFKVKDILMRSGIIIFLFSYFVISNWVFKTGTIMAERLFYMPSLGLAFMVGSIFTWLLSKIKNIRVLYGCASVVLVFYGLLILDRNRDWLNDANLYESAYAAAPDSIVNQINKAYLEFKAGKYVEAEEMLNKILNVVPEHVPALNLAGQNYKKLGQFQKSEELWKKAIELRTDYLRAYLSLGVLYYENMYFESAENVLTDAINIYPRWSEILFLALTKVSLEKPDDAVELIRKHFGDDPPQRELKFALGWAYFNKGDEGSAYRYFEQVKDPKINMDDFIRTFEGSRVVILGEF</sequence>
<keyword evidence="4" id="KW-0472">Membrane</keyword>
<dbReference type="InterPro" id="IPR011990">
    <property type="entry name" value="TPR-like_helical_dom_sf"/>
</dbReference>
<feature type="transmembrane region" description="Helical" evidence="4">
    <location>
        <begin position="253"/>
        <end position="273"/>
    </location>
</feature>
<keyword evidence="4" id="KW-1133">Transmembrane helix</keyword>
<comment type="caution">
    <text evidence="5">The sequence shown here is derived from an EMBL/GenBank/DDBJ whole genome shotgun (WGS) entry which is preliminary data.</text>
</comment>
<evidence type="ECO:0008006" key="7">
    <source>
        <dbReference type="Google" id="ProtNLM"/>
    </source>
</evidence>
<dbReference type="InterPro" id="IPR052346">
    <property type="entry name" value="O-mannosyl-transferase_TMTC"/>
</dbReference>
<keyword evidence="1" id="KW-0677">Repeat</keyword>
<feature type="transmembrane region" description="Helical" evidence="4">
    <location>
        <begin position="318"/>
        <end position="338"/>
    </location>
</feature>
<feature type="transmembrane region" description="Helical" evidence="4">
    <location>
        <begin position="214"/>
        <end position="232"/>
    </location>
</feature>
<dbReference type="PANTHER" id="PTHR44227:SF3">
    <property type="entry name" value="PROTEIN O-MANNOSYL-TRANSFERASE TMTC4"/>
    <property type="match status" value="1"/>
</dbReference>
<evidence type="ECO:0000313" key="5">
    <source>
        <dbReference type="EMBL" id="OGN13115.1"/>
    </source>
</evidence>
<dbReference type="Pfam" id="PF13181">
    <property type="entry name" value="TPR_8"/>
    <property type="match status" value="1"/>
</dbReference>
<keyword evidence="4" id="KW-0812">Transmembrane</keyword>
<keyword evidence="2 3" id="KW-0802">TPR repeat</keyword>
<dbReference type="InterPro" id="IPR019734">
    <property type="entry name" value="TPR_rpt"/>
</dbReference>
<feature type="transmembrane region" description="Helical" evidence="4">
    <location>
        <begin position="89"/>
        <end position="111"/>
    </location>
</feature>
<evidence type="ECO:0000256" key="2">
    <source>
        <dbReference type="ARBA" id="ARBA00022803"/>
    </source>
</evidence>
<dbReference type="Gene3D" id="1.25.40.10">
    <property type="entry name" value="Tetratricopeptide repeat domain"/>
    <property type="match status" value="1"/>
</dbReference>
<evidence type="ECO:0000256" key="1">
    <source>
        <dbReference type="ARBA" id="ARBA00022737"/>
    </source>
</evidence>
<feature type="transmembrane region" description="Helical" evidence="4">
    <location>
        <begin position="140"/>
        <end position="160"/>
    </location>
</feature>
<protein>
    <recommendedName>
        <fullName evidence="7">Dolichyl-phosphate-mannose--protein mannosyltransferase</fullName>
    </recommendedName>
</protein>
<feature type="transmembrane region" description="Helical" evidence="4">
    <location>
        <begin position="350"/>
        <end position="370"/>
    </location>
</feature>
<dbReference type="SUPFAM" id="SSF48452">
    <property type="entry name" value="TPR-like"/>
    <property type="match status" value="1"/>
</dbReference>
<feature type="transmembrane region" description="Helical" evidence="4">
    <location>
        <begin position="377"/>
        <end position="394"/>
    </location>
</feature>
<evidence type="ECO:0000313" key="6">
    <source>
        <dbReference type="Proteomes" id="UP000176581"/>
    </source>
</evidence>